<dbReference type="InterPro" id="IPR045237">
    <property type="entry name" value="COPS7/eIF3m"/>
</dbReference>
<sequence length="188" mass="21065">MISESDIISRIEESGSYHFRDLLSLYTGQSASTEQDDKILNTIELFAFGGYSSYARTPEHYINLSEKGKLKLAELSIISVISANVGNEISIGDLLHAVSPFVKDANALETILITMIDSGAVSVKIDERENLLRVMGVTVLRDAYNEQTYQLRVLEEMDLMVMLVGKARQFLQKWLTNSILPARKECEV</sequence>
<dbReference type="PANTHER" id="PTHR15350">
    <property type="entry name" value="COP9 SIGNALOSOME COMPLEX SUBUNIT 7/DENDRITIC CELL PROTEIN GA17"/>
    <property type="match status" value="1"/>
</dbReference>
<dbReference type="Proteomes" id="UP000292447">
    <property type="component" value="Chromosome IV"/>
</dbReference>
<organism evidence="2 3">
    <name type="scientific">Metschnikowia aff. pulcherrima</name>
    <dbReference type="NCBI Taxonomy" id="2163413"/>
    <lineage>
        <taxon>Eukaryota</taxon>
        <taxon>Fungi</taxon>
        <taxon>Dikarya</taxon>
        <taxon>Ascomycota</taxon>
        <taxon>Saccharomycotina</taxon>
        <taxon>Pichiomycetes</taxon>
        <taxon>Metschnikowiaceae</taxon>
        <taxon>Metschnikowia</taxon>
    </lineage>
</organism>
<dbReference type="STRING" id="2163413.A0A4P6XRA9"/>
<evidence type="ECO:0000313" key="3">
    <source>
        <dbReference type="Proteomes" id="UP000292447"/>
    </source>
</evidence>
<proteinExistence type="predicted"/>
<dbReference type="EMBL" id="CP034459">
    <property type="protein sequence ID" value="QBM89265.1"/>
    <property type="molecule type" value="Genomic_DNA"/>
</dbReference>
<reference evidence="3" key="1">
    <citation type="submission" date="2019-03" db="EMBL/GenBank/DDBJ databases">
        <title>Snf2 controls pulcherriminic acid biosynthesis and connects pigmentation and antifungal activity of the yeast Metschnikowia pulcherrima.</title>
        <authorList>
            <person name="Gore-Lloyd D."/>
            <person name="Sumann I."/>
            <person name="Brachmann A.O."/>
            <person name="Schneeberger K."/>
            <person name="Ortiz-Merino R.A."/>
            <person name="Moreno-Beltran M."/>
            <person name="Schlaefli M."/>
            <person name="Kirner P."/>
            <person name="Santos Kron A."/>
            <person name="Wolfe K.H."/>
            <person name="Piel J."/>
            <person name="Ahrens C.H."/>
            <person name="Henk D."/>
            <person name="Freimoser F.M."/>
        </authorList>
    </citation>
    <scope>NUCLEOTIDE SEQUENCE [LARGE SCALE GENOMIC DNA]</scope>
    <source>
        <strain evidence="3">APC 1.2</strain>
    </source>
</reference>
<keyword evidence="1" id="KW-0736">Signalosome</keyword>
<dbReference type="PANTHER" id="PTHR15350:SF5">
    <property type="entry name" value="COP9 SIGNALOSOME COMPLEX SUBUNIT 7"/>
    <property type="match status" value="1"/>
</dbReference>
<evidence type="ECO:0000256" key="1">
    <source>
        <dbReference type="ARBA" id="ARBA00022790"/>
    </source>
</evidence>
<evidence type="ECO:0000313" key="2">
    <source>
        <dbReference type="EMBL" id="QBM89265.1"/>
    </source>
</evidence>
<protein>
    <submittedName>
        <fullName evidence="2">Uncharacterized protein</fullName>
    </submittedName>
</protein>
<dbReference type="GO" id="GO:0008180">
    <property type="term" value="C:COP9 signalosome"/>
    <property type="evidence" value="ECO:0007669"/>
    <property type="project" value="UniProtKB-KW"/>
</dbReference>
<name>A0A4P6XRA9_9ASCO</name>
<accession>A0A4P6XRA9</accession>
<dbReference type="AlphaFoldDB" id="A0A4P6XRA9"/>
<keyword evidence="3" id="KW-1185">Reference proteome</keyword>
<gene>
    <name evidence="2" type="ORF">METSCH_D03300</name>
</gene>